<dbReference type="Proteomes" id="UP000515703">
    <property type="component" value="Chromosome"/>
</dbReference>
<dbReference type="EMBL" id="AP023368">
    <property type="protein sequence ID" value="BCJ99622.1"/>
    <property type="molecule type" value="Genomic_DNA"/>
</dbReference>
<reference evidence="2 3" key="2">
    <citation type="submission" date="2020-08" db="EMBL/GenBank/DDBJ databases">
        <authorList>
            <person name="Ueki A."/>
            <person name="Tonouchi A."/>
        </authorList>
    </citation>
    <scope>NUCLEOTIDE SEQUENCE [LARGE SCALE GENOMIC DNA]</scope>
    <source>
        <strain evidence="2 3">CTTW</strain>
    </source>
</reference>
<evidence type="ECO:0000313" key="2">
    <source>
        <dbReference type="EMBL" id="BCJ99622.1"/>
    </source>
</evidence>
<dbReference type="InterPro" id="IPR018656">
    <property type="entry name" value="DUF2087"/>
</dbReference>
<reference evidence="2 3" key="1">
    <citation type="submission" date="2020-08" db="EMBL/GenBank/DDBJ databases">
        <title>Draft genome sequencing of an Anaerocolumna strain isolated from anoxic soil subjected to BSD treatment.</title>
        <authorList>
            <person name="Uek A."/>
            <person name="Tonouchi A."/>
        </authorList>
    </citation>
    <scope>NUCLEOTIDE SEQUENCE [LARGE SCALE GENOMIC DNA]</scope>
    <source>
        <strain evidence="2 3">CTTW</strain>
    </source>
</reference>
<sequence>MSYDEYFWKASILELKQGYYYNNMNKKFTCLICGKSFESGVIYPAENILYTAKKAVEAHVTETHGSMFDYLLNMGKVYTGLTEHQKELMSMFYKGFTDKEVVEMTEATNTSTIRNQRFAFREKYKQAKIIVAMTELLEEKRDSNRMDNLNVNENKKDNLIDIHRTATMIDDRYAITQSEKDEVLKRYFNIDGQLIIKTFPAKEKNKIIILQQLAKEFDQNKIYSEKEVNAIIKNYYDDISTIRRYLVQYGFLDRKTNGEGYWVKQ</sequence>
<proteinExistence type="predicted"/>
<dbReference type="AlphaFoldDB" id="A0A7I8DMS4"/>
<feature type="domain" description="DUF2087" evidence="1">
    <location>
        <begin position="196"/>
        <end position="263"/>
    </location>
</feature>
<organism evidence="2 3">
    <name type="scientific">Anaerocolumna chitinilytica</name>
    <dbReference type="NCBI Taxonomy" id="1727145"/>
    <lineage>
        <taxon>Bacteria</taxon>
        <taxon>Bacillati</taxon>
        <taxon>Bacillota</taxon>
        <taxon>Clostridia</taxon>
        <taxon>Lachnospirales</taxon>
        <taxon>Lachnospiraceae</taxon>
        <taxon>Anaerocolumna</taxon>
    </lineage>
</organism>
<dbReference type="KEGG" id="acht:bsdcttw_26630"/>
<protein>
    <submittedName>
        <fullName evidence="2">Transcriptional regulator</fullName>
    </submittedName>
</protein>
<evidence type="ECO:0000313" key="3">
    <source>
        <dbReference type="Proteomes" id="UP000515703"/>
    </source>
</evidence>
<keyword evidence="3" id="KW-1185">Reference proteome</keyword>
<gene>
    <name evidence="2" type="ORF">bsdcttw_26630</name>
</gene>
<accession>A0A7I8DMS4</accession>
<dbReference type="Pfam" id="PF09860">
    <property type="entry name" value="DUF2087"/>
    <property type="match status" value="1"/>
</dbReference>
<name>A0A7I8DMS4_9FIRM</name>
<evidence type="ECO:0000259" key="1">
    <source>
        <dbReference type="Pfam" id="PF09860"/>
    </source>
</evidence>
<dbReference type="RefSeq" id="WP_185255372.1">
    <property type="nucleotide sequence ID" value="NZ_AP023368.1"/>
</dbReference>